<keyword evidence="1" id="KW-0472">Membrane</keyword>
<evidence type="ECO:0000313" key="2">
    <source>
        <dbReference type="EMBL" id="MGD31957.1"/>
    </source>
</evidence>
<proteinExistence type="predicted"/>
<keyword evidence="1" id="KW-0812">Transmembrane</keyword>
<protein>
    <submittedName>
        <fullName evidence="2">Uncharacterized protein</fullName>
    </submittedName>
</protein>
<accession>A0A3K0TEB4</accession>
<dbReference type="AlphaFoldDB" id="A0A3K0TEB4"/>
<dbReference type="EMBL" id="RNKS01000128">
    <property type="protein sequence ID" value="MGD31957.1"/>
    <property type="molecule type" value="Genomic_DNA"/>
</dbReference>
<comment type="caution">
    <text evidence="2">The sequence shown here is derived from an EMBL/GenBank/DDBJ whole genome shotgun (WGS) entry which is preliminary data.</text>
</comment>
<dbReference type="Proteomes" id="UP000885336">
    <property type="component" value="Unassembled WGS sequence"/>
</dbReference>
<evidence type="ECO:0000256" key="1">
    <source>
        <dbReference type="SAM" id="Phobius"/>
    </source>
</evidence>
<name>A0A3K0TEB4_SALER</name>
<keyword evidence="1" id="KW-1133">Transmembrane helix</keyword>
<reference evidence="2" key="1">
    <citation type="submission" date="2018-11" db="EMBL/GenBank/DDBJ databases">
        <authorList>
            <consortium name="PulseNet: The National Subtyping Network for Foodborne Disease Surveillance"/>
            <person name="Tarr C.L."/>
            <person name="Trees E."/>
            <person name="Katz L.S."/>
            <person name="Carleton-Romer H.A."/>
            <person name="Stroika S."/>
            <person name="Kucerova Z."/>
            <person name="Roache K.F."/>
            <person name="Sabol A.L."/>
            <person name="Besser J."/>
            <person name="Gerner-Smidt P."/>
        </authorList>
    </citation>
    <scope>NUCLEOTIDE SEQUENCE [LARGE SCALE GENOMIC DNA]</scope>
    <source>
        <strain evidence="2">PNUSAS058450</strain>
    </source>
</reference>
<feature type="transmembrane region" description="Helical" evidence="1">
    <location>
        <begin position="143"/>
        <end position="176"/>
    </location>
</feature>
<sequence length="207" mass="24282">MPVSALLLIWAFLTYRRDNKEKSELAKNSYLSAQKKEITTPKFEFQSKTYTFKETFSGTVIDVCDGHIWVKNADGVEKRFKIRDVPFRKGHHIRRYALVQYIKDGAYRTINNALIINDSTNNREITDFSEDVFTPSYFTPVNIILYITLFVSFCVWAFTLNYGQVILSALALIYFLRKITKRNRQKFRAEVHQIANRLDNKELTTIE</sequence>
<organism evidence="2">
    <name type="scientific">Salmonella enterica</name>
    <name type="common">Salmonella choleraesuis</name>
    <dbReference type="NCBI Taxonomy" id="28901"/>
    <lineage>
        <taxon>Bacteria</taxon>
        <taxon>Pseudomonadati</taxon>
        <taxon>Pseudomonadota</taxon>
        <taxon>Gammaproteobacteria</taxon>
        <taxon>Enterobacterales</taxon>
        <taxon>Enterobacteriaceae</taxon>
        <taxon>Salmonella</taxon>
    </lineage>
</organism>
<dbReference type="RefSeq" id="WP_070790129.1">
    <property type="nucleotide sequence ID" value="NZ_CP075140.1"/>
</dbReference>
<gene>
    <name evidence="2" type="ORF">EE393_24260</name>
</gene>